<dbReference type="Proteomes" id="UP001153269">
    <property type="component" value="Unassembled WGS sequence"/>
</dbReference>
<evidence type="ECO:0000313" key="2">
    <source>
        <dbReference type="EMBL" id="CAB1415139.1"/>
    </source>
</evidence>
<evidence type="ECO:0000256" key="1">
    <source>
        <dbReference type="SAM" id="MobiDB-lite"/>
    </source>
</evidence>
<reference evidence="2" key="1">
    <citation type="submission" date="2020-03" db="EMBL/GenBank/DDBJ databases">
        <authorList>
            <person name="Weist P."/>
        </authorList>
    </citation>
    <scope>NUCLEOTIDE SEQUENCE</scope>
</reference>
<dbReference type="EMBL" id="CADEAL010000139">
    <property type="protein sequence ID" value="CAB1415139.1"/>
    <property type="molecule type" value="Genomic_DNA"/>
</dbReference>
<evidence type="ECO:0000313" key="3">
    <source>
        <dbReference type="Proteomes" id="UP001153269"/>
    </source>
</evidence>
<sequence>MPRNYNRKTTWGQTPLAEMESAAAEGPTDRHTGWKGNLKTFLRPLAIKGIKTRFIERRNIHDTAHMRMDTTSLLVWTSEPLKTIGFIVHHHKVSVS</sequence>
<keyword evidence="3" id="KW-1185">Reference proteome</keyword>
<accession>A0A9N7TNB3</accession>
<organism evidence="2 3">
    <name type="scientific">Pleuronectes platessa</name>
    <name type="common">European plaice</name>
    <dbReference type="NCBI Taxonomy" id="8262"/>
    <lineage>
        <taxon>Eukaryota</taxon>
        <taxon>Metazoa</taxon>
        <taxon>Chordata</taxon>
        <taxon>Craniata</taxon>
        <taxon>Vertebrata</taxon>
        <taxon>Euteleostomi</taxon>
        <taxon>Actinopterygii</taxon>
        <taxon>Neopterygii</taxon>
        <taxon>Teleostei</taxon>
        <taxon>Neoteleostei</taxon>
        <taxon>Acanthomorphata</taxon>
        <taxon>Carangaria</taxon>
        <taxon>Pleuronectiformes</taxon>
        <taxon>Pleuronectoidei</taxon>
        <taxon>Pleuronectidae</taxon>
        <taxon>Pleuronectes</taxon>
    </lineage>
</organism>
<gene>
    <name evidence="2" type="ORF">PLEPLA_LOCUS2852</name>
</gene>
<name>A0A9N7TNB3_PLEPL</name>
<proteinExistence type="predicted"/>
<comment type="caution">
    <text evidence="2">The sequence shown here is derived from an EMBL/GenBank/DDBJ whole genome shotgun (WGS) entry which is preliminary data.</text>
</comment>
<dbReference type="AlphaFoldDB" id="A0A9N7TNB3"/>
<feature type="region of interest" description="Disordered" evidence="1">
    <location>
        <begin position="1"/>
        <end position="33"/>
    </location>
</feature>
<protein>
    <submittedName>
        <fullName evidence="2">Uncharacterized protein</fullName>
    </submittedName>
</protein>